<dbReference type="Proteomes" id="UP000001542">
    <property type="component" value="Unassembled WGS sequence"/>
</dbReference>
<evidence type="ECO:0000313" key="6">
    <source>
        <dbReference type="Proteomes" id="UP000001542"/>
    </source>
</evidence>
<dbReference type="PROSITE" id="PS50088">
    <property type="entry name" value="ANK_REPEAT"/>
    <property type="match status" value="9"/>
</dbReference>
<gene>
    <name evidence="5" type="ORF">TVAG_093170</name>
</gene>
<dbReference type="EMBL" id="DS113185">
    <property type="protein sequence ID" value="EAY22143.1"/>
    <property type="molecule type" value="Genomic_DNA"/>
</dbReference>
<reference evidence="5" key="1">
    <citation type="submission" date="2006-10" db="EMBL/GenBank/DDBJ databases">
        <authorList>
            <person name="Amadeo P."/>
            <person name="Zhao Q."/>
            <person name="Wortman J."/>
            <person name="Fraser-Liggett C."/>
            <person name="Carlton J."/>
        </authorList>
    </citation>
    <scope>NUCLEOTIDE SEQUENCE</scope>
    <source>
        <strain evidence="5">G3</strain>
    </source>
</reference>
<feature type="repeat" description="ANK" evidence="3">
    <location>
        <begin position="429"/>
        <end position="461"/>
    </location>
</feature>
<feature type="repeat" description="ANK" evidence="3">
    <location>
        <begin position="462"/>
        <end position="494"/>
    </location>
</feature>
<keyword evidence="1" id="KW-0677">Repeat</keyword>
<dbReference type="InParanoid" id="A2DBE0"/>
<evidence type="ECO:0000313" key="5">
    <source>
        <dbReference type="EMBL" id="EAY22143.1"/>
    </source>
</evidence>
<dbReference type="PROSITE" id="PS50297">
    <property type="entry name" value="ANK_REP_REGION"/>
    <property type="match status" value="8"/>
</dbReference>
<dbReference type="VEuPathDB" id="TrichDB:TVAG_093170"/>
<feature type="repeat" description="ANK" evidence="3">
    <location>
        <begin position="188"/>
        <end position="220"/>
    </location>
</feature>
<feature type="repeat" description="ANK" evidence="3">
    <location>
        <begin position="311"/>
        <end position="343"/>
    </location>
</feature>
<dbReference type="InterPro" id="IPR002110">
    <property type="entry name" value="Ankyrin_rpt"/>
</dbReference>
<dbReference type="Pfam" id="PF13857">
    <property type="entry name" value="Ank_5"/>
    <property type="match status" value="1"/>
</dbReference>
<feature type="domain" description="DUF3447" evidence="4">
    <location>
        <begin position="3"/>
        <end position="82"/>
    </location>
</feature>
<evidence type="ECO:0000256" key="1">
    <source>
        <dbReference type="ARBA" id="ARBA00022737"/>
    </source>
</evidence>
<dbReference type="RefSeq" id="XP_001583129.1">
    <property type="nucleotide sequence ID" value="XM_001583079.1"/>
</dbReference>
<dbReference type="SMART" id="SM00248">
    <property type="entry name" value="ANK"/>
    <property type="match status" value="11"/>
</dbReference>
<dbReference type="Pfam" id="PF11929">
    <property type="entry name" value="DUF3447"/>
    <property type="match status" value="1"/>
</dbReference>
<feature type="repeat" description="ANK" evidence="3">
    <location>
        <begin position="528"/>
        <end position="556"/>
    </location>
</feature>
<evidence type="ECO:0000256" key="3">
    <source>
        <dbReference type="PROSITE-ProRule" id="PRU00023"/>
    </source>
</evidence>
<dbReference type="STRING" id="5722.A2DBE0"/>
<dbReference type="Pfam" id="PF13637">
    <property type="entry name" value="Ank_4"/>
    <property type="match status" value="1"/>
</dbReference>
<dbReference type="InterPro" id="IPR051165">
    <property type="entry name" value="Multifunctional_ANK_Repeat"/>
</dbReference>
<accession>A2DBE0</accession>
<dbReference type="Pfam" id="PF12796">
    <property type="entry name" value="Ank_2"/>
    <property type="match status" value="3"/>
</dbReference>
<dbReference type="AlphaFoldDB" id="A2DBE0"/>
<dbReference type="Gene3D" id="1.25.40.20">
    <property type="entry name" value="Ankyrin repeat-containing domain"/>
    <property type="match status" value="4"/>
</dbReference>
<protein>
    <submittedName>
        <fullName evidence="5">Ankyrin repeat protein, putative</fullName>
    </submittedName>
</protein>
<feature type="repeat" description="ANK" evidence="3">
    <location>
        <begin position="495"/>
        <end position="527"/>
    </location>
</feature>
<feature type="repeat" description="ANK" evidence="3">
    <location>
        <begin position="344"/>
        <end position="376"/>
    </location>
</feature>
<dbReference type="InterPro" id="IPR020683">
    <property type="entry name" value="DUF3447"/>
</dbReference>
<proteinExistence type="predicted"/>
<dbReference type="VEuPathDB" id="TrichDB:TVAGG3_0382910"/>
<dbReference type="SMR" id="A2DBE0"/>
<reference evidence="5" key="2">
    <citation type="journal article" date="2007" name="Science">
        <title>Draft genome sequence of the sexually transmitted pathogen Trichomonas vaginalis.</title>
        <authorList>
            <person name="Carlton J.M."/>
            <person name="Hirt R.P."/>
            <person name="Silva J.C."/>
            <person name="Delcher A.L."/>
            <person name="Schatz M."/>
            <person name="Zhao Q."/>
            <person name="Wortman J.R."/>
            <person name="Bidwell S.L."/>
            <person name="Alsmark U.C.M."/>
            <person name="Besteiro S."/>
            <person name="Sicheritz-Ponten T."/>
            <person name="Noel C.J."/>
            <person name="Dacks J.B."/>
            <person name="Foster P.G."/>
            <person name="Simillion C."/>
            <person name="Van de Peer Y."/>
            <person name="Miranda-Saavedra D."/>
            <person name="Barton G.J."/>
            <person name="Westrop G.D."/>
            <person name="Mueller S."/>
            <person name="Dessi D."/>
            <person name="Fiori P.L."/>
            <person name="Ren Q."/>
            <person name="Paulsen I."/>
            <person name="Zhang H."/>
            <person name="Bastida-Corcuera F.D."/>
            <person name="Simoes-Barbosa A."/>
            <person name="Brown M.T."/>
            <person name="Hayes R.D."/>
            <person name="Mukherjee M."/>
            <person name="Okumura C.Y."/>
            <person name="Schneider R."/>
            <person name="Smith A.J."/>
            <person name="Vanacova S."/>
            <person name="Villalvazo M."/>
            <person name="Haas B.J."/>
            <person name="Pertea M."/>
            <person name="Feldblyum T.V."/>
            <person name="Utterback T.R."/>
            <person name="Shu C.L."/>
            <person name="Osoegawa K."/>
            <person name="de Jong P.J."/>
            <person name="Hrdy I."/>
            <person name="Horvathova L."/>
            <person name="Zubacova Z."/>
            <person name="Dolezal P."/>
            <person name="Malik S.B."/>
            <person name="Logsdon J.M. Jr."/>
            <person name="Henze K."/>
            <person name="Gupta A."/>
            <person name="Wang C.C."/>
            <person name="Dunne R.L."/>
            <person name="Upcroft J.A."/>
            <person name="Upcroft P."/>
            <person name="White O."/>
            <person name="Salzberg S.L."/>
            <person name="Tang P."/>
            <person name="Chiu C.-H."/>
            <person name="Lee Y.-S."/>
            <person name="Embley T.M."/>
            <person name="Coombs G.H."/>
            <person name="Mottram J.C."/>
            <person name="Tachezy J."/>
            <person name="Fraser-Liggett C.M."/>
            <person name="Johnson P.J."/>
        </authorList>
    </citation>
    <scope>NUCLEOTIDE SEQUENCE [LARGE SCALE GENOMIC DNA]</scope>
    <source>
        <strain evidence="5">G3</strain>
    </source>
</reference>
<organism evidence="5 6">
    <name type="scientific">Trichomonas vaginalis (strain ATCC PRA-98 / G3)</name>
    <dbReference type="NCBI Taxonomy" id="412133"/>
    <lineage>
        <taxon>Eukaryota</taxon>
        <taxon>Metamonada</taxon>
        <taxon>Parabasalia</taxon>
        <taxon>Trichomonadida</taxon>
        <taxon>Trichomonadidae</taxon>
        <taxon>Trichomonas</taxon>
    </lineage>
</organism>
<evidence type="ECO:0000259" key="4">
    <source>
        <dbReference type="Pfam" id="PF11929"/>
    </source>
</evidence>
<evidence type="ECO:0000256" key="2">
    <source>
        <dbReference type="ARBA" id="ARBA00023043"/>
    </source>
</evidence>
<dbReference type="KEGG" id="tva:5467687"/>
<keyword evidence="2 3" id="KW-0040">ANK repeat</keyword>
<sequence>MYFEEKITKICLHNAIIGRNTDIINECLKTQHIDGDCFNYAISSHNNSFLKYILDHDHEKIYSLVTFHFEKIFHSQNLEAVYLLYEKDTKLIFPWCAAFPQTYDIIEIEMNNINIETYHSQTVLHFAVQFNCIEICELLLNNLEINHIDINAIDWNKKTALAYAVELNLKDIVELLISYGADIDLNSCSKNILNYAIKNKNREIIELLISNGANINFIGNDGCPPLEVAMLNYDIETVEFLINCGANVKLLEINDTFEINENNKRNRIPPIQCAIDQLSSDCTDEKDKISLQKIIEIFVSHGLDIKAKDSKGKTPLHYAIQLNKANAIEFLLAQGADINASDNDGKTPMHYFAENMNKNIFEILISNGADINAIDISGKTALHCVIRGIIFKSRYSSKKSILCNSEQRCQEIVEILVSHGAGVNNRQENGKTALHYAVEQNSIKIAEFLLSNGANINENYENGKTCLHSAVAIDIEEMVIFLISHRASVNAKDDCGKTALHYAVEENNKIMAEILIHHGADVTAKDQCGKSVLQYAYEQNCNEMIQLLITHGADSN</sequence>
<name>A2DBE0_TRIV3</name>
<dbReference type="PANTHER" id="PTHR24123">
    <property type="entry name" value="ANKYRIN REPEAT-CONTAINING"/>
    <property type="match status" value="1"/>
</dbReference>
<keyword evidence="6" id="KW-1185">Reference proteome</keyword>
<dbReference type="PRINTS" id="PR01415">
    <property type="entry name" value="ANKYRIN"/>
</dbReference>
<dbReference type="SUPFAM" id="SSF48403">
    <property type="entry name" value="Ankyrin repeat"/>
    <property type="match status" value="2"/>
</dbReference>
<dbReference type="PANTHER" id="PTHR24123:SF33">
    <property type="entry name" value="PROTEIN HOS4"/>
    <property type="match status" value="1"/>
</dbReference>
<dbReference type="eggNOG" id="KOG4177">
    <property type="taxonomic scope" value="Eukaryota"/>
</dbReference>
<dbReference type="InterPro" id="IPR036770">
    <property type="entry name" value="Ankyrin_rpt-contain_sf"/>
</dbReference>
<feature type="repeat" description="ANK" evidence="3">
    <location>
        <begin position="156"/>
        <end position="188"/>
    </location>
</feature>
<feature type="repeat" description="ANK" evidence="3">
    <location>
        <begin position="221"/>
        <end position="253"/>
    </location>
</feature>